<dbReference type="AlphaFoldDB" id="A0A0Z8D265"/>
<dbReference type="EMBL" id="FILR01000004">
    <property type="protein sequence ID" value="CYX35898.1"/>
    <property type="molecule type" value="Genomic_DNA"/>
</dbReference>
<organism evidence="8 12">
    <name type="scientific">Streptococcus suis</name>
    <dbReference type="NCBI Taxonomy" id="1307"/>
    <lineage>
        <taxon>Bacteria</taxon>
        <taxon>Bacillati</taxon>
        <taxon>Bacillota</taxon>
        <taxon>Bacilli</taxon>
        <taxon>Lactobacillales</taxon>
        <taxon>Streptococcaceae</taxon>
        <taxon>Streptococcus</taxon>
    </lineage>
</organism>
<dbReference type="InterPro" id="IPR051539">
    <property type="entry name" value="T4SS-coupling_protein"/>
</dbReference>
<dbReference type="PANTHER" id="PTHR37937:SF1">
    <property type="entry name" value="CONJUGATIVE TRANSFER: DNA TRANSPORT"/>
    <property type="match status" value="1"/>
</dbReference>
<dbReference type="NCBIfam" id="NF045973">
    <property type="entry name" value="conju_CD1115"/>
    <property type="match status" value="1"/>
</dbReference>
<reference evidence="11 12" key="1">
    <citation type="submission" date="2016-02" db="EMBL/GenBank/DDBJ databases">
        <authorList>
            <consortium name="Pathogen Informatics"/>
        </authorList>
    </citation>
    <scope>NUCLEOTIDE SEQUENCE [LARGE SCALE GENOMIC DNA]</scope>
    <source>
        <strain evidence="9 13">LSS30</strain>
        <strain evidence="8 12">LSS31</strain>
        <strain evidence="10 11">SS985</strain>
    </source>
</reference>
<evidence type="ECO:0000256" key="7">
    <source>
        <dbReference type="SAM" id="Phobius"/>
    </source>
</evidence>
<dbReference type="GO" id="GO:0005886">
    <property type="term" value="C:plasma membrane"/>
    <property type="evidence" value="ECO:0007669"/>
    <property type="project" value="UniProtKB-SubCell"/>
</dbReference>
<keyword evidence="3" id="KW-1003">Cell membrane</keyword>
<dbReference type="Pfam" id="PF02534">
    <property type="entry name" value="T4SS-DNA_transf"/>
    <property type="match status" value="1"/>
</dbReference>
<dbReference type="EMBL" id="FIGH01000003">
    <property type="protein sequence ID" value="CYU44925.1"/>
    <property type="molecule type" value="Genomic_DNA"/>
</dbReference>
<sequence>MSITKVERRKFWPYALIGVIVAYACHWFFRVYEHSPVADSITDPFGLTRLDWVSQNWSSFPWINLDFSENSMMAGFFGFLAVTLFYMRKQTPGVYRYGEEHGSARYATQEEIDSLKDEIEDNNMLFSQRSGMGLFNKRLPFDRQINKNVLVIGGTGDWKTRSFVKPNALQRNSSYIFTDTKGLLVHELGKSFEDDEYQIKVFDVITFMNSNRFNVFRYMRSELDIDRVAEAIVTATKKSDHSGEDFWIQAQTLLMRALIGYLYFDSSLSGYVASLPMMADLVRNLKEKDGAESVVTILFQELENELPGNYACKQWALFNELFNGETRNSVYALVAAIVSVFDHDDVRRLVEDDDMEIGTWNIKKTAVFINIPEVNPAYQFLTSLLFSTIFEVTFKTADDILLGRRSDVSYPLHLQIEGDEIAQVGKIPNLPPVISVIRSREISLKLMIQSLSQLQELYGEKNTKTILNNCGTVVYLGSNDSDTLKWLSERSGRMTINDRNVSENRGRNGSSTLQNAKLGRELLTPHEVATIAPDEALVFIAKHNVFRDKKFDLLKHQRAGELADSPQDKNWYRYVRHMSDIDEFLEGVKPSRNLIITEEDISKI</sequence>
<evidence type="ECO:0000256" key="4">
    <source>
        <dbReference type="ARBA" id="ARBA00022692"/>
    </source>
</evidence>
<dbReference type="Gene3D" id="3.40.50.300">
    <property type="entry name" value="P-loop containing nucleotide triphosphate hydrolases"/>
    <property type="match status" value="1"/>
</dbReference>
<feature type="transmembrane region" description="Helical" evidence="7">
    <location>
        <begin position="12"/>
        <end position="29"/>
    </location>
</feature>
<evidence type="ECO:0000256" key="3">
    <source>
        <dbReference type="ARBA" id="ARBA00022475"/>
    </source>
</evidence>
<accession>A0A0Z8D265</accession>
<dbReference type="Proteomes" id="UP000072530">
    <property type="component" value="Unassembled WGS sequence"/>
</dbReference>
<evidence type="ECO:0000313" key="9">
    <source>
        <dbReference type="EMBL" id="CYU44925.1"/>
    </source>
</evidence>
<dbReference type="InterPro" id="IPR003688">
    <property type="entry name" value="TraG/VirD4"/>
</dbReference>
<comment type="subcellular location">
    <subcellularLocation>
        <location evidence="1">Cell membrane</location>
        <topology evidence="1">Multi-pass membrane protein</topology>
    </subcellularLocation>
</comment>
<comment type="similarity">
    <text evidence="2">Belongs to the VirD4/TraG family.</text>
</comment>
<feature type="transmembrane region" description="Helical" evidence="7">
    <location>
        <begin position="70"/>
        <end position="87"/>
    </location>
</feature>
<keyword evidence="5 7" id="KW-1133">Transmembrane helix</keyword>
<evidence type="ECO:0000313" key="12">
    <source>
        <dbReference type="Proteomes" id="UP000072530"/>
    </source>
</evidence>
<evidence type="ECO:0000256" key="6">
    <source>
        <dbReference type="ARBA" id="ARBA00023136"/>
    </source>
</evidence>
<evidence type="ECO:0000313" key="10">
    <source>
        <dbReference type="EMBL" id="CYX35898.1"/>
    </source>
</evidence>
<evidence type="ECO:0000256" key="1">
    <source>
        <dbReference type="ARBA" id="ARBA00004651"/>
    </source>
</evidence>
<dbReference type="InterPro" id="IPR027417">
    <property type="entry name" value="P-loop_NTPase"/>
</dbReference>
<dbReference type="PANTHER" id="PTHR37937">
    <property type="entry name" value="CONJUGATIVE TRANSFER: DNA TRANSPORT"/>
    <property type="match status" value="1"/>
</dbReference>
<dbReference type="Proteomes" id="UP000071601">
    <property type="component" value="Unassembled WGS sequence"/>
</dbReference>
<keyword evidence="6 7" id="KW-0472">Membrane</keyword>
<evidence type="ECO:0000256" key="2">
    <source>
        <dbReference type="ARBA" id="ARBA00008806"/>
    </source>
</evidence>
<evidence type="ECO:0000313" key="8">
    <source>
        <dbReference type="EMBL" id="CYU35739.1"/>
    </source>
</evidence>
<dbReference type="SUPFAM" id="SSF52540">
    <property type="entry name" value="P-loop containing nucleoside triphosphate hydrolases"/>
    <property type="match status" value="1"/>
</dbReference>
<gene>
    <name evidence="9" type="ORF">ERS132392_00809</name>
    <name evidence="8" type="ORF">ERS132393_00344</name>
    <name evidence="10" type="ORF">ERS132525_00552</name>
</gene>
<protein>
    <submittedName>
        <fullName evidence="8">TraG protein</fullName>
    </submittedName>
</protein>
<dbReference type="EMBL" id="FIGG01000001">
    <property type="protein sequence ID" value="CYU35739.1"/>
    <property type="molecule type" value="Genomic_DNA"/>
</dbReference>
<keyword evidence="4 7" id="KW-0812">Transmembrane</keyword>
<proteinExistence type="inferred from homology"/>
<evidence type="ECO:0000256" key="5">
    <source>
        <dbReference type="ARBA" id="ARBA00022989"/>
    </source>
</evidence>
<name>A0A0Z8D265_STRSU</name>
<dbReference type="Proteomes" id="UP000074664">
    <property type="component" value="Unassembled WGS sequence"/>
</dbReference>
<dbReference type="CDD" id="cd01127">
    <property type="entry name" value="TrwB_TraG_TraD_VirD4"/>
    <property type="match status" value="1"/>
</dbReference>
<dbReference type="PROSITE" id="PS51257">
    <property type="entry name" value="PROKAR_LIPOPROTEIN"/>
    <property type="match status" value="1"/>
</dbReference>
<dbReference type="RefSeq" id="WP_044684710.1">
    <property type="nucleotide sequence ID" value="NZ_CEDH01000171.1"/>
</dbReference>
<evidence type="ECO:0000313" key="13">
    <source>
        <dbReference type="Proteomes" id="UP000074664"/>
    </source>
</evidence>
<evidence type="ECO:0000313" key="11">
    <source>
        <dbReference type="Proteomes" id="UP000071601"/>
    </source>
</evidence>